<comment type="caution">
    <text evidence="1">The sequence shown here is derived from an EMBL/GenBank/DDBJ whole genome shotgun (WGS) entry which is preliminary data.</text>
</comment>
<sequence>KVPYDPNKTYAMSGYVKTQNAQGIGRLYVVGFDSAGAVTKTMTYFGITGTQDPTRLHMMLEPAAFPGNTVTIQLRGYAGGGEGNQYGGTYWFDGLQIEEEYYGAYNVFGDLERDANSDAIPDGW</sequence>
<keyword evidence="2" id="KW-1185">Reference proteome</keyword>
<dbReference type="RefSeq" id="WP_220184255.1">
    <property type="nucleotide sequence ID" value="NZ_JACEOL010000083.1"/>
</dbReference>
<proteinExistence type="predicted"/>
<dbReference type="EMBL" id="JACEOL010000083">
    <property type="protein sequence ID" value="MBA4603897.1"/>
    <property type="molecule type" value="Genomic_DNA"/>
</dbReference>
<reference evidence="1 2" key="1">
    <citation type="submission" date="2020-07" db="EMBL/GenBank/DDBJ databases">
        <title>Thermoactinomyces phylogeny.</title>
        <authorList>
            <person name="Dunlap C."/>
        </authorList>
    </citation>
    <scope>NUCLEOTIDE SEQUENCE [LARGE SCALE GENOMIC DNA]</scope>
    <source>
        <strain evidence="1 2">AMNI-1</strain>
    </source>
</reference>
<feature type="non-terminal residue" evidence="1">
    <location>
        <position position="1"/>
    </location>
</feature>
<dbReference type="AlphaFoldDB" id="A0A7W1XV65"/>
<organism evidence="1 2">
    <name type="scientific">Thermoactinomyces mirandus</name>
    <dbReference type="NCBI Taxonomy" id="2756294"/>
    <lineage>
        <taxon>Bacteria</taxon>
        <taxon>Bacillati</taxon>
        <taxon>Bacillota</taxon>
        <taxon>Bacilli</taxon>
        <taxon>Bacillales</taxon>
        <taxon>Thermoactinomycetaceae</taxon>
        <taxon>Thermoactinomyces</taxon>
    </lineage>
</organism>
<gene>
    <name evidence="1" type="ORF">H2C83_16735</name>
</gene>
<evidence type="ECO:0000313" key="1">
    <source>
        <dbReference type="EMBL" id="MBA4603897.1"/>
    </source>
</evidence>
<protein>
    <submittedName>
        <fullName evidence="1">Uncharacterized protein</fullName>
    </submittedName>
</protein>
<evidence type="ECO:0000313" key="2">
    <source>
        <dbReference type="Proteomes" id="UP000538292"/>
    </source>
</evidence>
<dbReference type="Gene3D" id="2.60.120.260">
    <property type="entry name" value="Galactose-binding domain-like"/>
    <property type="match status" value="1"/>
</dbReference>
<accession>A0A7W1XV65</accession>
<dbReference type="Proteomes" id="UP000538292">
    <property type="component" value="Unassembled WGS sequence"/>
</dbReference>
<name>A0A7W1XV65_9BACL</name>